<evidence type="ECO:0000313" key="1">
    <source>
        <dbReference type="EMBL" id="KAK0055665.1"/>
    </source>
</evidence>
<sequence>FCYFKLKNLLEYKYEHWFCNYSTTKAKQRIHVSISIPALPHFSEATLRGRLWTPHLQIRSEEQKLPKVF</sequence>
<keyword evidence="2" id="KW-1185">Reference proteome</keyword>
<dbReference type="Proteomes" id="UP001233172">
    <property type="component" value="Unassembled WGS sequence"/>
</dbReference>
<organism evidence="1 2">
    <name type="scientific">Biomphalaria pfeifferi</name>
    <name type="common">Bloodfluke planorb</name>
    <name type="synonym">Freshwater snail</name>
    <dbReference type="NCBI Taxonomy" id="112525"/>
    <lineage>
        <taxon>Eukaryota</taxon>
        <taxon>Metazoa</taxon>
        <taxon>Spiralia</taxon>
        <taxon>Lophotrochozoa</taxon>
        <taxon>Mollusca</taxon>
        <taxon>Gastropoda</taxon>
        <taxon>Heterobranchia</taxon>
        <taxon>Euthyneura</taxon>
        <taxon>Panpulmonata</taxon>
        <taxon>Hygrophila</taxon>
        <taxon>Lymnaeoidea</taxon>
        <taxon>Planorbidae</taxon>
        <taxon>Biomphalaria</taxon>
    </lineage>
</organism>
<feature type="non-terminal residue" evidence="1">
    <location>
        <position position="69"/>
    </location>
</feature>
<evidence type="ECO:0000313" key="2">
    <source>
        <dbReference type="Proteomes" id="UP001233172"/>
    </source>
</evidence>
<name>A0AAD8BL98_BIOPF</name>
<reference evidence="1" key="2">
    <citation type="submission" date="2023-04" db="EMBL/GenBank/DDBJ databases">
        <authorList>
            <person name="Bu L."/>
            <person name="Lu L."/>
            <person name="Laidemitt M.R."/>
            <person name="Zhang S.M."/>
            <person name="Mutuku M."/>
            <person name="Mkoji G."/>
            <person name="Steinauer M."/>
            <person name="Loker E.S."/>
        </authorList>
    </citation>
    <scope>NUCLEOTIDE SEQUENCE</scope>
    <source>
        <strain evidence="1">KasaAsao</strain>
        <tissue evidence="1">Whole Snail</tissue>
    </source>
</reference>
<comment type="caution">
    <text evidence="1">The sequence shown here is derived from an EMBL/GenBank/DDBJ whole genome shotgun (WGS) entry which is preliminary data.</text>
</comment>
<reference evidence="1" key="1">
    <citation type="journal article" date="2023" name="PLoS Negl. Trop. Dis.">
        <title>A genome sequence for Biomphalaria pfeifferi, the major vector snail for the human-infecting parasite Schistosoma mansoni.</title>
        <authorList>
            <person name="Bu L."/>
            <person name="Lu L."/>
            <person name="Laidemitt M.R."/>
            <person name="Zhang S.M."/>
            <person name="Mutuku M."/>
            <person name="Mkoji G."/>
            <person name="Steinauer M."/>
            <person name="Loker E.S."/>
        </authorList>
    </citation>
    <scope>NUCLEOTIDE SEQUENCE</scope>
    <source>
        <strain evidence="1">KasaAsao</strain>
    </source>
</reference>
<proteinExistence type="predicted"/>
<feature type="non-terminal residue" evidence="1">
    <location>
        <position position="1"/>
    </location>
</feature>
<dbReference type="EMBL" id="JASAOG010000068">
    <property type="protein sequence ID" value="KAK0055665.1"/>
    <property type="molecule type" value="Genomic_DNA"/>
</dbReference>
<gene>
    <name evidence="1" type="ORF">Bpfe_014940</name>
</gene>
<protein>
    <submittedName>
        <fullName evidence="1">Uncharacterized protein</fullName>
    </submittedName>
</protein>
<dbReference type="AlphaFoldDB" id="A0AAD8BL98"/>
<accession>A0AAD8BL98</accession>